<name>A0ABS2P5X9_9BACI</name>
<comment type="caution">
    <text evidence="1">The sequence shown here is derived from an EMBL/GenBank/DDBJ whole genome shotgun (WGS) entry which is preliminary data.</text>
</comment>
<protein>
    <submittedName>
        <fullName evidence="1">Uncharacterized protein</fullName>
    </submittedName>
</protein>
<sequence>MLFGKLIDYGWFWIDYASFRIDNLEFWIDYHGFSLDFTRKWIDCGLRARTRELPTLF</sequence>
<organism evidence="1 2">
    <name type="scientific">Sutcliffiella tianshenii</name>
    <dbReference type="NCBI Taxonomy" id="1463404"/>
    <lineage>
        <taxon>Bacteria</taxon>
        <taxon>Bacillati</taxon>
        <taxon>Bacillota</taxon>
        <taxon>Bacilli</taxon>
        <taxon>Bacillales</taxon>
        <taxon>Bacillaceae</taxon>
        <taxon>Sutcliffiella</taxon>
    </lineage>
</organism>
<proteinExistence type="predicted"/>
<dbReference type="EMBL" id="JAFBED010000012">
    <property type="protein sequence ID" value="MBM7621988.1"/>
    <property type="molecule type" value="Genomic_DNA"/>
</dbReference>
<accession>A0ABS2P5X9</accession>
<keyword evidence="2" id="KW-1185">Reference proteome</keyword>
<reference evidence="1 2" key="1">
    <citation type="submission" date="2021-01" db="EMBL/GenBank/DDBJ databases">
        <title>Genomic Encyclopedia of Type Strains, Phase IV (KMG-IV): sequencing the most valuable type-strain genomes for metagenomic binning, comparative biology and taxonomic classification.</title>
        <authorList>
            <person name="Goeker M."/>
        </authorList>
    </citation>
    <scope>NUCLEOTIDE SEQUENCE [LARGE SCALE GENOMIC DNA]</scope>
    <source>
        <strain evidence="1 2">DSM 25879</strain>
    </source>
</reference>
<dbReference type="Proteomes" id="UP000737402">
    <property type="component" value="Unassembled WGS sequence"/>
</dbReference>
<evidence type="ECO:0000313" key="1">
    <source>
        <dbReference type="EMBL" id="MBM7621988.1"/>
    </source>
</evidence>
<evidence type="ECO:0000313" key="2">
    <source>
        <dbReference type="Proteomes" id="UP000737402"/>
    </source>
</evidence>
<gene>
    <name evidence="1" type="ORF">JOC95_003896</name>
</gene>